<gene>
    <name evidence="1" type="ORF">GHJ91_06375</name>
</gene>
<accession>A0A6G1WGJ3</accession>
<sequence>MLSLLRQYFAIFRNLSDSSKNSTIEFGGISSKAKFLMILFQQGVVALNLPPSWALSR</sequence>
<reference evidence="1" key="1">
    <citation type="journal article" date="2013" name="Genome Biol.">
        <title>Comparative genomics of the core and accessory genomes of 48 Sinorhizobium strains comprising five genospecies.</title>
        <authorList>
            <person name="Sugawara M."/>
            <person name="Epstein B."/>
            <person name="Badgley B.D."/>
            <person name="Unno T."/>
            <person name="Xu L."/>
            <person name="Reese J."/>
            <person name="Gyaneshwar P."/>
            <person name="Denny R."/>
            <person name="Mudge J."/>
            <person name="Bharti A.K."/>
            <person name="Farmer A.D."/>
            <person name="May G.D."/>
            <person name="Woodward J.E."/>
            <person name="Medigue C."/>
            <person name="Vallenet D."/>
            <person name="Lajus A."/>
            <person name="Rouy Z."/>
            <person name="Martinez-Vaz B."/>
            <person name="Tiffin P."/>
            <person name="Young N.D."/>
            <person name="Sadowsky M.J."/>
        </authorList>
    </citation>
    <scope>NUCLEOTIDE SEQUENCE</scope>
    <source>
        <strain evidence="1">M1</strain>
    </source>
</reference>
<proteinExistence type="predicted"/>
<organism evidence="1">
    <name type="scientific">Sinorhizobium medicae</name>
    <dbReference type="NCBI Taxonomy" id="110321"/>
    <lineage>
        <taxon>Bacteria</taxon>
        <taxon>Pseudomonadati</taxon>
        <taxon>Pseudomonadota</taxon>
        <taxon>Alphaproteobacteria</taxon>
        <taxon>Hyphomicrobiales</taxon>
        <taxon>Rhizobiaceae</taxon>
        <taxon>Sinorhizobium/Ensifer group</taxon>
        <taxon>Sinorhizobium</taxon>
    </lineage>
</organism>
<dbReference type="AlphaFoldDB" id="A0A6G1WGJ3"/>
<dbReference type="EMBL" id="WISB01000041">
    <property type="protein sequence ID" value="MQW68806.1"/>
    <property type="molecule type" value="Genomic_DNA"/>
</dbReference>
<protein>
    <submittedName>
        <fullName evidence="1">Uncharacterized protein</fullName>
    </submittedName>
</protein>
<evidence type="ECO:0000313" key="1">
    <source>
        <dbReference type="EMBL" id="MQW68806.1"/>
    </source>
</evidence>
<name>A0A6G1WGJ3_9HYPH</name>
<comment type="caution">
    <text evidence="1">The sequence shown here is derived from an EMBL/GenBank/DDBJ whole genome shotgun (WGS) entry which is preliminary data.</text>
</comment>